<dbReference type="GO" id="GO:0016020">
    <property type="term" value="C:membrane"/>
    <property type="evidence" value="ECO:0007669"/>
    <property type="project" value="UniProtKB-SubCell"/>
</dbReference>
<accession>A0A518BNS4</accession>
<keyword evidence="2 6" id="KW-0812">Transmembrane</keyword>
<feature type="transmembrane region" description="Helical" evidence="6">
    <location>
        <begin position="448"/>
        <end position="470"/>
    </location>
</feature>
<sequence length="626" mass="66422">MSDLENESEPAPPVDVLRDRVLRIDTPERVSVEFPLAGLGSRFGALLIDGTLILLAFIVVALVVVLVGQQYLGVVSPELAIALVVAAIAFLIWGYFFFYEAFSDGQTPGKRLFGVRAVLAGGQPLTIQAAALRNLIRIIDLQPGTSCLVGGFVMLIDSRGRRLGDLVGGTVVVRELPIEFPDVTEVAASGGAPRLDDAGFEALESFVDRADELRPEVLLKLGRRLSNSVAKIDPPREGETPAEHLIRFHAEERVRRATARLSTEAGAPAAMALLRSKRSRWEELREGLPRFRRGGLRRVGEDEVAELAARYREVSADLARSRTYGASARTLFALERLVGAVHNVFYQPRSDAGRRLWAFMSRGFPALFRRLAWPIGISGLLLVGSAGLGYGLVRGDAKMERLLIDSSIIARADEARANPDADYRDTWEGAWMGSDALSVRLIANNVQVALVCFAAGLLFGLGSAASIAFNGLHLGTALAVFANRGVLHNIGLFVLPHGIIELTAIVIAGGAGMWMGSGIWFPGRRTRTAATATRAREAVSLIAGVAGLLVIAGLIEGFISPSRLPDVVKLLVAAGAATWLVFYLGLTGRGAEEASEGSAGASDADRVGGAPGGASDGNPGGGRAVA</sequence>
<dbReference type="PANTHER" id="PTHR35337">
    <property type="entry name" value="SLR1478 PROTEIN"/>
    <property type="match status" value="1"/>
</dbReference>
<organism evidence="8 9">
    <name type="scientific">Engelhardtia mirabilis</name>
    <dbReference type="NCBI Taxonomy" id="2528011"/>
    <lineage>
        <taxon>Bacteria</taxon>
        <taxon>Pseudomonadati</taxon>
        <taxon>Planctomycetota</taxon>
        <taxon>Planctomycetia</taxon>
        <taxon>Planctomycetia incertae sedis</taxon>
        <taxon>Engelhardtia</taxon>
    </lineage>
</organism>
<evidence type="ECO:0000259" key="7">
    <source>
        <dbReference type="Pfam" id="PF06271"/>
    </source>
</evidence>
<dbReference type="RefSeq" id="WP_419191687.1">
    <property type="nucleotide sequence ID" value="NZ_CP036287.1"/>
</dbReference>
<reference evidence="8 9" key="1">
    <citation type="submission" date="2019-02" db="EMBL/GenBank/DDBJ databases">
        <title>Deep-cultivation of Planctomycetes and their phenomic and genomic characterization uncovers novel biology.</title>
        <authorList>
            <person name="Wiegand S."/>
            <person name="Jogler M."/>
            <person name="Boedeker C."/>
            <person name="Pinto D."/>
            <person name="Vollmers J."/>
            <person name="Rivas-Marin E."/>
            <person name="Kohn T."/>
            <person name="Peeters S.H."/>
            <person name="Heuer A."/>
            <person name="Rast P."/>
            <person name="Oberbeckmann S."/>
            <person name="Bunk B."/>
            <person name="Jeske O."/>
            <person name="Meyerdierks A."/>
            <person name="Storesund J.E."/>
            <person name="Kallscheuer N."/>
            <person name="Luecker S."/>
            <person name="Lage O.M."/>
            <person name="Pohl T."/>
            <person name="Merkel B.J."/>
            <person name="Hornburger P."/>
            <person name="Mueller R.-W."/>
            <person name="Bruemmer F."/>
            <person name="Labrenz M."/>
            <person name="Spormann A.M."/>
            <person name="Op den Camp H."/>
            <person name="Overmann J."/>
            <person name="Amann R."/>
            <person name="Jetten M.S.M."/>
            <person name="Mascher T."/>
            <person name="Medema M.H."/>
            <person name="Devos D.P."/>
            <person name="Kaster A.-K."/>
            <person name="Ovreas L."/>
            <person name="Rohde M."/>
            <person name="Galperin M.Y."/>
            <person name="Jogler C."/>
        </authorList>
    </citation>
    <scope>NUCLEOTIDE SEQUENCE [LARGE SCALE GENOMIC DNA]</scope>
    <source>
        <strain evidence="8 9">Pla133</strain>
    </source>
</reference>
<keyword evidence="3 6" id="KW-1133">Transmembrane helix</keyword>
<feature type="transmembrane region" description="Helical" evidence="6">
    <location>
        <begin position="79"/>
        <end position="98"/>
    </location>
</feature>
<dbReference type="InterPro" id="IPR010432">
    <property type="entry name" value="RDD"/>
</dbReference>
<feature type="compositionally biased region" description="Gly residues" evidence="5">
    <location>
        <begin position="609"/>
        <end position="626"/>
    </location>
</feature>
<keyword evidence="9" id="KW-1185">Reference proteome</keyword>
<dbReference type="Pfam" id="PF01944">
    <property type="entry name" value="SpoIIM"/>
    <property type="match status" value="1"/>
</dbReference>
<dbReference type="EMBL" id="CP036287">
    <property type="protein sequence ID" value="QDU68593.1"/>
    <property type="molecule type" value="Genomic_DNA"/>
</dbReference>
<feature type="transmembrane region" description="Helical" evidence="6">
    <location>
        <begin position="490"/>
        <end position="517"/>
    </location>
</feature>
<dbReference type="InterPro" id="IPR002798">
    <property type="entry name" value="SpoIIM-like"/>
</dbReference>
<evidence type="ECO:0000256" key="3">
    <source>
        <dbReference type="ARBA" id="ARBA00022989"/>
    </source>
</evidence>
<dbReference type="Proteomes" id="UP000316921">
    <property type="component" value="Chromosome"/>
</dbReference>
<keyword evidence="4 6" id="KW-0472">Membrane</keyword>
<feature type="domain" description="RDD" evidence="7">
    <location>
        <begin position="36"/>
        <end position="168"/>
    </location>
</feature>
<gene>
    <name evidence="8" type="ORF">Pla133_36920</name>
</gene>
<protein>
    <submittedName>
        <fullName evidence="8">RDD family protein</fullName>
    </submittedName>
</protein>
<evidence type="ECO:0000256" key="1">
    <source>
        <dbReference type="ARBA" id="ARBA00004141"/>
    </source>
</evidence>
<feature type="region of interest" description="Disordered" evidence="5">
    <location>
        <begin position="595"/>
        <end position="626"/>
    </location>
</feature>
<evidence type="ECO:0000256" key="2">
    <source>
        <dbReference type="ARBA" id="ARBA00022692"/>
    </source>
</evidence>
<evidence type="ECO:0000256" key="5">
    <source>
        <dbReference type="SAM" id="MobiDB-lite"/>
    </source>
</evidence>
<comment type="subcellular location">
    <subcellularLocation>
        <location evidence="1">Membrane</location>
        <topology evidence="1">Multi-pass membrane protein</topology>
    </subcellularLocation>
</comment>
<feature type="transmembrane region" description="Helical" evidence="6">
    <location>
        <begin position="538"/>
        <end position="555"/>
    </location>
</feature>
<feature type="transmembrane region" description="Helical" evidence="6">
    <location>
        <begin position="567"/>
        <end position="586"/>
    </location>
</feature>
<evidence type="ECO:0000256" key="4">
    <source>
        <dbReference type="ARBA" id="ARBA00023136"/>
    </source>
</evidence>
<dbReference type="Pfam" id="PF06271">
    <property type="entry name" value="RDD"/>
    <property type="match status" value="1"/>
</dbReference>
<proteinExistence type="predicted"/>
<dbReference type="PANTHER" id="PTHR35337:SF1">
    <property type="entry name" value="SLR1478 PROTEIN"/>
    <property type="match status" value="1"/>
</dbReference>
<feature type="transmembrane region" description="Helical" evidence="6">
    <location>
        <begin position="371"/>
        <end position="393"/>
    </location>
</feature>
<evidence type="ECO:0000313" key="9">
    <source>
        <dbReference type="Proteomes" id="UP000316921"/>
    </source>
</evidence>
<dbReference type="AlphaFoldDB" id="A0A518BNS4"/>
<evidence type="ECO:0000313" key="8">
    <source>
        <dbReference type="EMBL" id="QDU68593.1"/>
    </source>
</evidence>
<name>A0A518BNS4_9BACT</name>
<feature type="transmembrane region" description="Helical" evidence="6">
    <location>
        <begin position="43"/>
        <end position="67"/>
    </location>
</feature>
<evidence type="ECO:0000256" key="6">
    <source>
        <dbReference type="SAM" id="Phobius"/>
    </source>
</evidence>
<dbReference type="KEGG" id="pbap:Pla133_36920"/>